<accession>A0A9N9LSY0</accession>
<protein>
    <submittedName>
        <fullName evidence="1">Uncharacterized protein</fullName>
    </submittedName>
</protein>
<comment type="caution">
    <text evidence="1">The sequence shown here is derived from an EMBL/GenBank/DDBJ whole genome shotgun (WGS) entry which is preliminary data.</text>
</comment>
<sequence>MGARGNRQSDKWVQEATVNLQSLMAWRIPGRVSPLIIVKLLHWNIGRESLIHEHRRVAVGDTMSLPQSQKTSKLLEKCLDTHGDMSKSPVLPQACVPPKFSAEEEETVTRPILTSRDCSMWESSRSSLSQNGAMQDIGATERDVYNWLVTGSRDLSTIASNFSNPQHLFM</sequence>
<organism evidence="1 2">
    <name type="scientific">Hymenoscyphus albidus</name>
    <dbReference type="NCBI Taxonomy" id="595503"/>
    <lineage>
        <taxon>Eukaryota</taxon>
        <taxon>Fungi</taxon>
        <taxon>Dikarya</taxon>
        <taxon>Ascomycota</taxon>
        <taxon>Pezizomycotina</taxon>
        <taxon>Leotiomycetes</taxon>
        <taxon>Helotiales</taxon>
        <taxon>Helotiaceae</taxon>
        <taxon>Hymenoscyphus</taxon>
    </lineage>
</organism>
<reference evidence="1" key="1">
    <citation type="submission" date="2021-07" db="EMBL/GenBank/DDBJ databases">
        <authorList>
            <person name="Durling M."/>
        </authorList>
    </citation>
    <scope>NUCLEOTIDE SEQUENCE</scope>
</reference>
<name>A0A9N9LSY0_9HELO</name>
<proteinExistence type="predicted"/>
<keyword evidence="2" id="KW-1185">Reference proteome</keyword>
<dbReference type="EMBL" id="CAJVRM010000405">
    <property type="protein sequence ID" value="CAG8980659.1"/>
    <property type="molecule type" value="Genomic_DNA"/>
</dbReference>
<evidence type="ECO:0000313" key="1">
    <source>
        <dbReference type="EMBL" id="CAG8980659.1"/>
    </source>
</evidence>
<dbReference type="OrthoDB" id="2687452at2759"/>
<dbReference type="Proteomes" id="UP000701801">
    <property type="component" value="Unassembled WGS sequence"/>
</dbReference>
<evidence type="ECO:0000313" key="2">
    <source>
        <dbReference type="Proteomes" id="UP000701801"/>
    </source>
</evidence>
<dbReference type="AlphaFoldDB" id="A0A9N9LSY0"/>
<gene>
    <name evidence="1" type="ORF">HYALB_00012987</name>
</gene>